<dbReference type="EMBL" id="CP068393">
    <property type="protein sequence ID" value="QUC66859.1"/>
    <property type="molecule type" value="Genomic_DNA"/>
</dbReference>
<sequence>MKHTIFTGAATAIITPFTEEGIDWDAFGRLIDFQLAGGINALVVAGTTGEGSTLTDREHEDAVVFCVKRVAGKVPVIAGTGSNNTAHAIERTQTACKAGADAVLLVTPYYNKTTQRGLIASFSAIADASDVPCILYNVPSRTGLNMLPDTLAVLAKHEKIAAVKEACGNLSQVAKERLLCGDDLDIISGCDDQIVPTLSLGGIGVISVVANMMPKETAEICSRFFSGDVKGAATLQLKMLSLMNQLMIETNPIPAKAACAAMGFGKNLLRLPLVPMEEGNRQKMLQMMRELNLEVTE</sequence>
<name>A0AC61N679_9FIRM</name>
<dbReference type="Proteomes" id="UP000682782">
    <property type="component" value="Chromosome"/>
</dbReference>
<dbReference type="EC" id="4.3.3.7" evidence="1"/>
<keyword evidence="1" id="KW-0456">Lyase</keyword>
<organism evidence="1 2">
    <name type="scientific">Aristaeella hokkaidonensis</name>
    <dbReference type="NCBI Taxonomy" id="3046382"/>
    <lineage>
        <taxon>Bacteria</taxon>
        <taxon>Bacillati</taxon>
        <taxon>Bacillota</taxon>
        <taxon>Clostridia</taxon>
        <taxon>Eubacteriales</taxon>
        <taxon>Aristaeellaceae</taxon>
        <taxon>Aristaeella</taxon>
    </lineage>
</organism>
<proteinExistence type="predicted"/>
<evidence type="ECO:0000313" key="1">
    <source>
        <dbReference type="EMBL" id="QUC66859.1"/>
    </source>
</evidence>
<keyword evidence="2" id="KW-1185">Reference proteome</keyword>
<reference evidence="1" key="1">
    <citation type="submission" date="2021-01" db="EMBL/GenBank/DDBJ databases">
        <title>Complete genome sequence of Clostridiales bacterium R-7.</title>
        <authorList>
            <person name="Mahoney-Kurpe S.C."/>
            <person name="Palevich N."/>
            <person name="Koike S."/>
            <person name="Moon C.D."/>
            <person name="Attwood G.T."/>
        </authorList>
    </citation>
    <scope>NUCLEOTIDE SEQUENCE</scope>
    <source>
        <strain evidence="1">R-7</strain>
    </source>
</reference>
<accession>A0AC61N679</accession>
<gene>
    <name evidence="1" type="ORF">JYE49_13590</name>
</gene>
<evidence type="ECO:0000313" key="2">
    <source>
        <dbReference type="Proteomes" id="UP000682782"/>
    </source>
</evidence>
<protein>
    <submittedName>
        <fullName evidence="1">4-hydroxy-tetrahydrodipicolinate synthase</fullName>
        <ecNumber evidence="1">4.3.3.7</ecNumber>
    </submittedName>
</protein>